<evidence type="ECO:0000313" key="3">
    <source>
        <dbReference type="Proteomes" id="UP000831537"/>
    </source>
</evidence>
<proteinExistence type="predicted"/>
<feature type="transmembrane region" description="Helical" evidence="1">
    <location>
        <begin position="95"/>
        <end position="113"/>
    </location>
</feature>
<protein>
    <submittedName>
        <fullName evidence="2">YqhR family membrane protein</fullName>
    </submittedName>
</protein>
<sequence>MRRINKNDEKKQKVSLLPKTISIGFFGGLIWSTVAAFAGFFHFTTITPKSFVLRSWLQNSWSDQWTGELLSIIVISILSIGLACLYYLMLKKFNGILPGIITGIALWFIVFWLMKPLFSNIPAFFELDSDTIVTTMCLFILYSVFIGYSISFAYQQHFGENN</sequence>
<dbReference type="Proteomes" id="UP000831537">
    <property type="component" value="Chromosome"/>
</dbReference>
<dbReference type="Pfam" id="PF11085">
    <property type="entry name" value="YqhR"/>
    <property type="match status" value="1"/>
</dbReference>
<feature type="transmembrane region" description="Helical" evidence="1">
    <location>
        <begin position="69"/>
        <end position="88"/>
    </location>
</feature>
<keyword evidence="1" id="KW-0812">Transmembrane</keyword>
<dbReference type="RefSeq" id="WP_244746291.1">
    <property type="nucleotide sequence ID" value="NZ_CP095071.1"/>
</dbReference>
<feature type="transmembrane region" description="Helical" evidence="1">
    <location>
        <begin position="133"/>
        <end position="154"/>
    </location>
</feature>
<dbReference type="EMBL" id="CP095071">
    <property type="protein sequence ID" value="UOQ85986.1"/>
    <property type="molecule type" value="Genomic_DNA"/>
</dbReference>
<evidence type="ECO:0000256" key="1">
    <source>
        <dbReference type="SAM" id="Phobius"/>
    </source>
</evidence>
<keyword evidence="1" id="KW-0472">Membrane</keyword>
<reference evidence="2 3" key="1">
    <citation type="submission" date="2022-04" db="EMBL/GenBank/DDBJ databases">
        <title>Gracilibacillus sp. isolated from saltern.</title>
        <authorList>
            <person name="Won M."/>
            <person name="Lee C.-M."/>
            <person name="Woen H.-Y."/>
            <person name="Kwon S.-W."/>
        </authorList>
    </citation>
    <scope>NUCLEOTIDE SEQUENCE [LARGE SCALE GENOMIC DNA]</scope>
    <source>
        <strain evidence="2 3">SSPM10-3</strain>
    </source>
</reference>
<accession>A0ABY4GP52</accession>
<name>A0ABY4GP52_9BACI</name>
<dbReference type="InterPro" id="IPR024563">
    <property type="entry name" value="YqhR"/>
</dbReference>
<keyword evidence="3" id="KW-1185">Reference proteome</keyword>
<evidence type="ECO:0000313" key="2">
    <source>
        <dbReference type="EMBL" id="UOQ85986.1"/>
    </source>
</evidence>
<keyword evidence="1" id="KW-1133">Transmembrane helix</keyword>
<gene>
    <name evidence="2" type="ORF">MUN87_03520</name>
</gene>
<feature type="transmembrane region" description="Helical" evidence="1">
    <location>
        <begin position="21"/>
        <end position="43"/>
    </location>
</feature>
<organism evidence="2 3">
    <name type="scientific">Gracilibacillus salinarum</name>
    <dbReference type="NCBI Taxonomy" id="2932255"/>
    <lineage>
        <taxon>Bacteria</taxon>
        <taxon>Bacillati</taxon>
        <taxon>Bacillota</taxon>
        <taxon>Bacilli</taxon>
        <taxon>Bacillales</taxon>
        <taxon>Bacillaceae</taxon>
        <taxon>Gracilibacillus</taxon>
    </lineage>
</organism>